<comment type="similarity">
    <text evidence="1">Belongs to the disease resistance NB-LRR family.</text>
</comment>
<dbReference type="InterPro" id="IPR027417">
    <property type="entry name" value="P-loop_NTPase"/>
</dbReference>
<dbReference type="InterPro" id="IPR050905">
    <property type="entry name" value="Plant_NBS-LRR"/>
</dbReference>
<dbReference type="PANTHER" id="PTHR33463:SF117">
    <property type="entry name" value="CC-NBS-LRR RESISTANCE PROTEIN"/>
    <property type="match status" value="1"/>
</dbReference>
<evidence type="ECO:0000259" key="7">
    <source>
        <dbReference type="Pfam" id="PF23247"/>
    </source>
</evidence>
<evidence type="ECO:0000259" key="6">
    <source>
        <dbReference type="Pfam" id="PF00931"/>
    </source>
</evidence>
<gene>
    <name evidence="8" type="ORF">V6N12_036809</name>
</gene>
<accession>A0ABR2BW68</accession>
<evidence type="ECO:0000256" key="1">
    <source>
        <dbReference type="ARBA" id="ARBA00008894"/>
    </source>
</evidence>
<evidence type="ECO:0008006" key="10">
    <source>
        <dbReference type="Google" id="ProtNLM"/>
    </source>
</evidence>
<dbReference type="Pfam" id="PF23247">
    <property type="entry name" value="LRR_RPS2"/>
    <property type="match status" value="3"/>
</dbReference>
<sequence>MADFAASAAANAVGNLATEYASPYLSYFFHYGKIVEDFKNQRQKLQSKEDRVKNEVNVAARQAEIIEMDVDHWLKTVEKELRDSQILEDEIDRIQCSKWCPNWGWRYSLSKKLVKRTLIISKLVENCNFSPVGRRAALQGIEFITSKDFRDSESSKSALKEIMEAVNAMHVNMIGLYGMPGVGKTTLATEFGKLALEQKLFDKVVMFTMSQNPNITKIQDKLADMFGLKFKATSEEGKAEELLRSMKGETNILIIVDDLWEEYKLETIGIPLGFEHEGCKILLTTRDQKVCTLMNCQKQIQLGVLSEKEGWGLFKANAGLEDGYSTLNAVAKKVAGECRGLPLAIVTVAKALKGESLEGWRAANRRLKDSRHLSNENVFGSVYRALKLSYDYLEKNNNRTTENEIQLCFLLCSLFPEDYEILIEILIMCGIGVGLFSDVDSIEDKRKEIGVALAKLQKSGLLLEADGGRRVRMHDVVRDFAHWLTSQGENRFMVKDRVKEWPNVVASFGCYTAIALWNCSCLNHFPRNVKFSKLKTLFLEGKNLQSVPSTCFEEMEALQVLFLKDVSFSLEGLQTLTNLRTLCCVECKLGNLSSSLRNLRNLEILALFYTNIDEIPENLVELPSLKSLYLSHDEERRIISFPLALWSRLSSLQELHVMSENNINLMELNSLSDLTSLSLRVSTNRYVGEDFIFPKLERYVIVFNKHLDVWQGLTFRTLEIKSLSSSLSAFKNLFHNVEILRLEEVQNLTSLPLIKSWDEEEPQLFSNLVFLNLKSLPQLESIWELQPSCHVIASFRNLKVVTIENCHKLKVIFSPCIAQCMVHLQQLYVYSCEGLEQVIGFSQEEENIENHYPLCFPKLKTVKIEGCYGLKYVFPTNTLSQGLPSLESVELRDCHRLIQVVRPTEERDIIGNPILLNLPFLRKLWVEYCPRLTGFAVQSQVMEELYLDDVGKRCQLCRTDVNQDCIVVGNHEEVFWVQGGDSFSSIKEVHLRNLSEVQIIWKDLAGVVTLDNLTSLKLYVCEKLKYIFSPSTARSLSRLANLYIMGCEELEGIILGKDQISSSSNVDTALQLSFPSLTHIEVTFCNNLRGLFPLGSAPSLQQLKCLKVENNMKLEQVFEVEDEAQVTTKDIEFDKLELLKLEDLPCLIGFSSKGYHSVFPGLNNLEATRCPKMTTTFSIDSKQIVHSKTEKGIEGSTSEITPYIVHEKDIRWERGRHETLPQYME</sequence>
<evidence type="ECO:0000313" key="8">
    <source>
        <dbReference type="EMBL" id="KAK8510895.1"/>
    </source>
</evidence>
<dbReference type="Pfam" id="PF00931">
    <property type="entry name" value="NB-ARC"/>
    <property type="match status" value="1"/>
</dbReference>
<keyword evidence="4" id="KW-0067">ATP-binding</keyword>
<protein>
    <recommendedName>
        <fullName evidence="10">AAA+ ATPase domain-containing protein</fullName>
    </recommendedName>
</protein>
<feature type="domain" description="Disease resistance protein At4g27190-like leucine-rich repeats" evidence="7">
    <location>
        <begin position="1071"/>
        <end position="1179"/>
    </location>
</feature>
<evidence type="ECO:0000313" key="9">
    <source>
        <dbReference type="Proteomes" id="UP001472677"/>
    </source>
</evidence>
<dbReference type="Gene3D" id="1.10.8.430">
    <property type="entry name" value="Helical domain of apoptotic protease-activating factors"/>
    <property type="match status" value="1"/>
</dbReference>
<dbReference type="Proteomes" id="UP001472677">
    <property type="component" value="Unassembled WGS sequence"/>
</dbReference>
<reference evidence="8 9" key="1">
    <citation type="journal article" date="2024" name="G3 (Bethesda)">
        <title>Genome assembly of Hibiscus sabdariffa L. provides insights into metabolisms of medicinal natural products.</title>
        <authorList>
            <person name="Kim T."/>
        </authorList>
    </citation>
    <scope>NUCLEOTIDE SEQUENCE [LARGE SCALE GENOMIC DNA]</scope>
    <source>
        <strain evidence="8">TK-2024</strain>
        <tissue evidence="8">Old leaves</tissue>
    </source>
</reference>
<dbReference type="Gene3D" id="3.80.10.10">
    <property type="entry name" value="Ribonuclease Inhibitor"/>
    <property type="match status" value="3"/>
</dbReference>
<keyword evidence="5" id="KW-0175">Coiled coil</keyword>
<keyword evidence="3" id="KW-0611">Plant defense</keyword>
<dbReference type="Gene3D" id="3.40.50.300">
    <property type="entry name" value="P-loop containing nucleotide triphosphate hydrolases"/>
    <property type="match status" value="1"/>
</dbReference>
<feature type="domain" description="Disease resistance protein At4g27190-like leucine-rich repeats" evidence="7">
    <location>
        <begin position="980"/>
        <end position="1048"/>
    </location>
</feature>
<keyword evidence="2" id="KW-0547">Nucleotide-binding</keyword>
<comment type="caution">
    <text evidence="8">The sequence shown here is derived from an EMBL/GenBank/DDBJ whole genome shotgun (WGS) entry which is preliminary data.</text>
</comment>
<dbReference type="InterPro" id="IPR057135">
    <property type="entry name" value="At4g27190-like_LRR"/>
</dbReference>
<proteinExistence type="inferred from homology"/>
<dbReference type="SUPFAM" id="SSF52540">
    <property type="entry name" value="P-loop containing nucleoside triphosphate hydrolases"/>
    <property type="match status" value="1"/>
</dbReference>
<dbReference type="EMBL" id="JBBPBM010000080">
    <property type="protein sequence ID" value="KAK8510895.1"/>
    <property type="molecule type" value="Genomic_DNA"/>
</dbReference>
<keyword evidence="9" id="KW-1185">Reference proteome</keyword>
<feature type="coiled-coil region" evidence="5">
    <location>
        <begin position="35"/>
        <end position="62"/>
    </location>
</feature>
<dbReference type="PANTHER" id="PTHR33463">
    <property type="entry name" value="NB-ARC DOMAIN-CONTAINING PROTEIN-RELATED"/>
    <property type="match status" value="1"/>
</dbReference>
<feature type="domain" description="NB-ARC" evidence="6">
    <location>
        <begin position="162"/>
        <end position="318"/>
    </location>
</feature>
<dbReference type="InterPro" id="IPR042197">
    <property type="entry name" value="Apaf_helical"/>
</dbReference>
<evidence type="ECO:0000256" key="4">
    <source>
        <dbReference type="ARBA" id="ARBA00022840"/>
    </source>
</evidence>
<evidence type="ECO:0000256" key="3">
    <source>
        <dbReference type="ARBA" id="ARBA00022821"/>
    </source>
</evidence>
<dbReference type="SUPFAM" id="SSF52058">
    <property type="entry name" value="L domain-like"/>
    <property type="match status" value="1"/>
</dbReference>
<dbReference type="InterPro" id="IPR032675">
    <property type="entry name" value="LRR_dom_sf"/>
</dbReference>
<organism evidence="8 9">
    <name type="scientific">Hibiscus sabdariffa</name>
    <name type="common">roselle</name>
    <dbReference type="NCBI Taxonomy" id="183260"/>
    <lineage>
        <taxon>Eukaryota</taxon>
        <taxon>Viridiplantae</taxon>
        <taxon>Streptophyta</taxon>
        <taxon>Embryophyta</taxon>
        <taxon>Tracheophyta</taxon>
        <taxon>Spermatophyta</taxon>
        <taxon>Magnoliopsida</taxon>
        <taxon>eudicotyledons</taxon>
        <taxon>Gunneridae</taxon>
        <taxon>Pentapetalae</taxon>
        <taxon>rosids</taxon>
        <taxon>malvids</taxon>
        <taxon>Malvales</taxon>
        <taxon>Malvaceae</taxon>
        <taxon>Malvoideae</taxon>
        <taxon>Hibiscus</taxon>
    </lineage>
</organism>
<dbReference type="PRINTS" id="PR00364">
    <property type="entry name" value="DISEASERSIST"/>
</dbReference>
<evidence type="ECO:0000256" key="2">
    <source>
        <dbReference type="ARBA" id="ARBA00022741"/>
    </source>
</evidence>
<feature type="domain" description="Disease resistance protein At4g27190-like leucine-rich repeats" evidence="7">
    <location>
        <begin position="728"/>
        <end position="833"/>
    </location>
</feature>
<evidence type="ECO:0000256" key="5">
    <source>
        <dbReference type="SAM" id="Coils"/>
    </source>
</evidence>
<dbReference type="SUPFAM" id="SSF52047">
    <property type="entry name" value="RNI-like"/>
    <property type="match status" value="1"/>
</dbReference>
<name>A0ABR2BW68_9ROSI</name>
<dbReference type="InterPro" id="IPR002182">
    <property type="entry name" value="NB-ARC"/>
</dbReference>